<organism evidence="3 4">
    <name type="scientific">Limulus polyphemus</name>
    <name type="common">Atlantic horseshoe crab</name>
    <dbReference type="NCBI Taxonomy" id="6850"/>
    <lineage>
        <taxon>Eukaryota</taxon>
        <taxon>Metazoa</taxon>
        <taxon>Ecdysozoa</taxon>
        <taxon>Arthropoda</taxon>
        <taxon>Chelicerata</taxon>
        <taxon>Merostomata</taxon>
        <taxon>Xiphosura</taxon>
        <taxon>Limulidae</taxon>
        <taxon>Limulus</taxon>
    </lineage>
</organism>
<sequence>MGRCDASIALRQGHLELQARWRSQSKFYTIRRACFWEYQRTEISSSSNAETLGGHSDNKSTKSSDSVGVHSPSDKCFLLSQDFSRTSKSEMAIPAPVYFLLREHAKSLVAIKELQERVKVNEAFQDSVATAFQGIQQQVMCDHECERSFRNKYSSNEVIRPVPATSESGHFKSSGLGLKASHHLASLHATPSFLNNIPADSKGRLTMESDNKQDSGLDSDCRDLGQNSSLKLISDTYNFNMCAQVERDQRESCESGVGDELSVLLDTINQKGLVLRKQLDNIDKERDIKNGECLTNYLQDLVSNHHTRNTIEVKLKQVEKERNSLHDKVMQLELACQELESERKLLEERLEITLFEKDQLEFRIHDLYDQYVKPDVTESGHWSDDKIAGLDLISKNGKSRKLEVSYSFPLGVTSQVKVSSVLKETNILELQRQLITCVMENDVLHTKIQQLEDFQQAEKVGCEKFWGKIKRLQSEKEELYITLQANKIELETVQAKIILLENSLQALTQENQELNKQLSEFLERTTAYPSYQQLHDTELTKQLSKTCVESQSLPAFLTLDTTNSALSANEILNTKNVKDTSSSTSLTFLGTRAKDIRHYDIITSMQHSLSLSNHHSLEIGTKTPPYATSTPSTFTKLPNSYNLSQGLDTLKFTSLIQHKFLTTKQMLEKEESVSKNSIPSTISRQKNVHTNERITSNYDAVMNLDRNSHPKQMDSICSEFDPLHNNKLHRDPLKQHEFIDSLDLSIPLKPTKSFQVNRRDLPFPSSAATYMYQQGQNLPQNSKIDSELETHLRTQQVTFQTEGKKNSQNLRLQLQNILDHLSAVDSDGALL</sequence>
<feature type="coiled-coil region" evidence="1">
    <location>
        <begin position="469"/>
        <end position="524"/>
    </location>
</feature>
<evidence type="ECO:0000256" key="2">
    <source>
        <dbReference type="SAM" id="MobiDB-lite"/>
    </source>
</evidence>
<accession>A0ABM1B112</accession>
<evidence type="ECO:0000313" key="4">
    <source>
        <dbReference type="RefSeq" id="XP_013772592.2"/>
    </source>
</evidence>
<keyword evidence="3" id="KW-1185">Reference proteome</keyword>
<dbReference type="Proteomes" id="UP000694941">
    <property type="component" value="Unplaced"/>
</dbReference>
<dbReference type="GeneID" id="106457691"/>
<feature type="compositionally biased region" description="Basic and acidic residues" evidence="2">
    <location>
        <begin position="201"/>
        <end position="221"/>
    </location>
</feature>
<keyword evidence="1" id="KW-0175">Coiled coil</keyword>
<feature type="coiled-coil region" evidence="1">
    <location>
        <begin position="308"/>
        <end position="356"/>
    </location>
</feature>
<name>A0ABM1B112_LIMPO</name>
<evidence type="ECO:0000256" key="1">
    <source>
        <dbReference type="SAM" id="Coils"/>
    </source>
</evidence>
<evidence type="ECO:0000313" key="3">
    <source>
        <dbReference type="Proteomes" id="UP000694941"/>
    </source>
</evidence>
<reference evidence="4" key="1">
    <citation type="submission" date="2025-08" db="UniProtKB">
        <authorList>
            <consortium name="RefSeq"/>
        </authorList>
    </citation>
    <scope>IDENTIFICATION</scope>
    <source>
        <tissue evidence="4">Muscle</tissue>
    </source>
</reference>
<protein>
    <submittedName>
        <fullName evidence="4">Uncharacterized protein LOC106457691</fullName>
    </submittedName>
</protein>
<proteinExistence type="predicted"/>
<feature type="region of interest" description="Disordered" evidence="2">
    <location>
        <begin position="47"/>
        <end position="71"/>
    </location>
</feature>
<feature type="region of interest" description="Disordered" evidence="2">
    <location>
        <begin position="200"/>
        <end position="221"/>
    </location>
</feature>
<dbReference type="RefSeq" id="XP_013772592.2">
    <property type="nucleotide sequence ID" value="XM_013917138.2"/>
</dbReference>
<gene>
    <name evidence="4" type="primary">LOC106457691</name>
</gene>